<sequence length="563" mass="65730">MEDIQNFLNKFLKMVKIEVFDYYDRSQSYLKDLISYKNVNLKKQTKDENEEILKETLEKILKAIKTGLNTIGVPIHNITMVQTTFLNDIHKKGNVIDSYGSYLELYFKDYINPILFTIIIEYIFDIEVQKFENLKLFKLIPHNFIGKLNVFKEKNIATSEVRSYFIQNNFDDVLDFTKLTLKKGKSQINIIDKERSPLESEKGKKSVTDILTRLEKAKMNSIERLKSPKNKIIKIDTEILPSKPQPENKPLPQPKLALPTIEQNKKALNYLTILPIVNPDLAQKFNIDIGNLLNSRVINPDLLDLENLYYYISILKMLRIEFPYTFIEIKEILKKYVRDKIFSSSTDSFPDSINIFHGLSILNEFNLITNSNIIDIDKTEKFLKSKLKIFVPEKLKMNYYTLLSLIILENSEFIKENEEDYLNRISKLNILSLENSNPISDIYHIVAFIKLLDKSANLPEFKTKYLNELKTTLNSQPSSNSLITETAKTLLLLDFLDVKNQETILVSHLLKEVITTTIFFNLESLDIDFNWRNDKLAYKIELKMVFWILLACSQYSTLNLVNL</sequence>
<comment type="caution">
    <text evidence="1">The sequence shown here is derived from an EMBL/GenBank/DDBJ whole genome shotgun (WGS) entry which is preliminary data.</text>
</comment>
<name>A0A0F9PTA4_9ZZZZ</name>
<reference evidence="1" key="1">
    <citation type="journal article" date="2015" name="Nature">
        <title>Complex archaea that bridge the gap between prokaryotes and eukaryotes.</title>
        <authorList>
            <person name="Spang A."/>
            <person name="Saw J.H."/>
            <person name="Jorgensen S.L."/>
            <person name="Zaremba-Niedzwiedzka K."/>
            <person name="Martijn J."/>
            <person name="Lind A.E."/>
            <person name="van Eijk R."/>
            <person name="Schleper C."/>
            <person name="Guy L."/>
            <person name="Ettema T.J."/>
        </authorList>
    </citation>
    <scope>NUCLEOTIDE SEQUENCE</scope>
</reference>
<organism evidence="1">
    <name type="scientific">marine sediment metagenome</name>
    <dbReference type="NCBI Taxonomy" id="412755"/>
    <lineage>
        <taxon>unclassified sequences</taxon>
        <taxon>metagenomes</taxon>
        <taxon>ecological metagenomes</taxon>
    </lineage>
</organism>
<gene>
    <name evidence="1" type="ORF">LCGC14_0804250</name>
</gene>
<proteinExistence type="predicted"/>
<dbReference type="EMBL" id="LAZR01002182">
    <property type="protein sequence ID" value="KKN33394.1"/>
    <property type="molecule type" value="Genomic_DNA"/>
</dbReference>
<dbReference type="AlphaFoldDB" id="A0A0F9PTA4"/>
<protein>
    <submittedName>
        <fullName evidence="1">Uncharacterized protein</fullName>
    </submittedName>
</protein>
<accession>A0A0F9PTA4</accession>
<evidence type="ECO:0000313" key="1">
    <source>
        <dbReference type="EMBL" id="KKN33394.1"/>
    </source>
</evidence>